<dbReference type="AlphaFoldDB" id="A0ABC8WF04"/>
<keyword evidence="3" id="KW-1185">Reference proteome</keyword>
<accession>A0ABC8WF04</accession>
<gene>
    <name evidence="2" type="ORF">URODEC1_LOCUS12068</name>
</gene>
<dbReference type="SUPFAM" id="SSF81383">
    <property type="entry name" value="F-box domain"/>
    <property type="match status" value="1"/>
</dbReference>
<evidence type="ECO:0000313" key="3">
    <source>
        <dbReference type="Proteomes" id="UP001497457"/>
    </source>
</evidence>
<name>A0ABC8WF04_9POAL</name>
<dbReference type="PROSITE" id="PS50181">
    <property type="entry name" value="FBOX"/>
    <property type="match status" value="1"/>
</dbReference>
<dbReference type="InterPro" id="IPR001810">
    <property type="entry name" value="F-box_dom"/>
</dbReference>
<dbReference type="Proteomes" id="UP001497457">
    <property type="component" value="Chromosome 12b"/>
</dbReference>
<organism evidence="2 3">
    <name type="scientific">Urochloa decumbens</name>
    <dbReference type="NCBI Taxonomy" id="240449"/>
    <lineage>
        <taxon>Eukaryota</taxon>
        <taxon>Viridiplantae</taxon>
        <taxon>Streptophyta</taxon>
        <taxon>Embryophyta</taxon>
        <taxon>Tracheophyta</taxon>
        <taxon>Spermatophyta</taxon>
        <taxon>Magnoliopsida</taxon>
        <taxon>Liliopsida</taxon>
        <taxon>Poales</taxon>
        <taxon>Poaceae</taxon>
        <taxon>PACMAD clade</taxon>
        <taxon>Panicoideae</taxon>
        <taxon>Panicodae</taxon>
        <taxon>Paniceae</taxon>
        <taxon>Melinidinae</taxon>
        <taxon>Urochloa</taxon>
    </lineage>
</organism>
<dbReference type="Gene3D" id="1.20.1280.50">
    <property type="match status" value="1"/>
</dbReference>
<dbReference type="InterPro" id="IPR036047">
    <property type="entry name" value="F-box-like_dom_sf"/>
</dbReference>
<reference evidence="3" key="1">
    <citation type="submission" date="2024-06" db="EMBL/GenBank/DDBJ databases">
        <authorList>
            <person name="Ryan C."/>
        </authorList>
    </citation>
    <scope>NUCLEOTIDE SEQUENCE [LARGE SCALE GENOMIC DNA]</scope>
</reference>
<sequence>MEFPTSVHEETATMAADDVISDLPDDLLLRILSFLPAASEVARTSVLSRRWHHLWPNAIALRFAVVSEPREYSYTQADRDDARRLIAITDAVLASRADGPDIEDLHVSFVYSSEDHNGYIDDPYTGYDFRHYHAADITSGHVASWMGFAARRVVERMKRVLMRKHIMRRKMKEEEEKKVWQPMPEYVYDDEREEERVLLAELPGSMRARVMSLTLGKAILTIPTVGAGSFDALTDVLLSHAKVDAGSDVRLGSLFSSCCCPRLRKLQLRYIEGLTELRLDAVGTLSELRLLDLHGLEALDVAAPGLRFLGINGCFWITSARFSAPRLETLACDHLCPAERLSFNGAASVRCIEDLHLSHVFLRPKNNEWKDEEDENLSAAVWLLRHCTAMDRLQVQIVWPQFGPSQKQQLGEEVDFEDNMMHLPQLSNMRNLKITFNVPWSYGHNVGATITKLIAKCPELEDLSIEICCSKKDCLDQNCICNQPSGWDAWESQKLPLERLRNVDFRNFIPYDSQIQLVSLFLTNAPALERMTLVLHRRTYQNSVPCPQSMSGRG</sequence>
<reference evidence="2 3" key="2">
    <citation type="submission" date="2024-10" db="EMBL/GenBank/DDBJ databases">
        <authorList>
            <person name="Ryan C."/>
        </authorList>
    </citation>
    <scope>NUCLEOTIDE SEQUENCE [LARGE SCALE GENOMIC DNA]</scope>
</reference>
<evidence type="ECO:0000313" key="2">
    <source>
        <dbReference type="EMBL" id="CAL4906341.1"/>
    </source>
</evidence>
<dbReference type="Pfam" id="PF00646">
    <property type="entry name" value="F-box"/>
    <property type="match status" value="1"/>
</dbReference>
<dbReference type="InterPro" id="IPR032675">
    <property type="entry name" value="LRR_dom_sf"/>
</dbReference>
<protein>
    <recommendedName>
        <fullName evidence="1">F-box domain-containing protein</fullName>
    </recommendedName>
</protein>
<dbReference type="InterPro" id="IPR055312">
    <property type="entry name" value="FBL15-like"/>
</dbReference>
<dbReference type="Gene3D" id="3.80.10.10">
    <property type="entry name" value="Ribonuclease Inhibitor"/>
    <property type="match status" value="1"/>
</dbReference>
<dbReference type="InterPro" id="IPR053781">
    <property type="entry name" value="F-box_AtFBL13-like"/>
</dbReference>
<dbReference type="CDD" id="cd22160">
    <property type="entry name" value="F-box_AtFBL13-like"/>
    <property type="match status" value="1"/>
</dbReference>
<dbReference type="PANTHER" id="PTHR34709:SF43">
    <property type="entry name" value="OS12G0527100 PROTEIN"/>
    <property type="match status" value="1"/>
</dbReference>
<proteinExistence type="predicted"/>
<feature type="domain" description="F-box" evidence="1">
    <location>
        <begin position="17"/>
        <end position="66"/>
    </location>
</feature>
<evidence type="ECO:0000259" key="1">
    <source>
        <dbReference type="PROSITE" id="PS50181"/>
    </source>
</evidence>
<dbReference type="SUPFAM" id="SSF52047">
    <property type="entry name" value="RNI-like"/>
    <property type="match status" value="1"/>
</dbReference>
<dbReference type="PANTHER" id="PTHR34709">
    <property type="entry name" value="OS10G0396666 PROTEIN"/>
    <property type="match status" value="1"/>
</dbReference>
<dbReference type="EMBL" id="OZ075122">
    <property type="protein sequence ID" value="CAL4906341.1"/>
    <property type="molecule type" value="Genomic_DNA"/>
</dbReference>